<dbReference type="CDD" id="cd00122">
    <property type="entry name" value="MBD"/>
    <property type="match status" value="1"/>
</dbReference>
<sequence length="210" mass="23075">MEPNPARPNTEDPLLPRGSHIESTATGDDKSFTKGKSAKPKPKPTQSNSTNGSESTAQTRPRRSVLPNAESLTWLPSGWEVEDRVRSSGATAGSVDRYYFEPSTGRKFRSKKEVLHYLETGSLKKRKKDSIGDNNSSDSSSTQPSKPDDASMKPPEVKFDFNNVPDTVEWVLSEAKTDVWTPSVDGQSVPENARRGWTATFSSVTSKMPL</sequence>
<dbReference type="EMBL" id="JAKUCV010006429">
    <property type="protein sequence ID" value="KAJ4827366.1"/>
    <property type="molecule type" value="Genomic_DNA"/>
</dbReference>
<keyword evidence="3" id="KW-0238">DNA-binding</keyword>
<evidence type="ECO:0000256" key="5">
    <source>
        <dbReference type="ARBA" id="ARBA00023242"/>
    </source>
</evidence>
<proteinExistence type="predicted"/>
<dbReference type="Gene3D" id="3.30.890.10">
    <property type="entry name" value="Methyl-cpg-binding Protein 2, Chain A"/>
    <property type="match status" value="1"/>
</dbReference>
<feature type="region of interest" description="Disordered" evidence="6">
    <location>
        <begin position="1"/>
        <end position="103"/>
    </location>
</feature>
<protein>
    <recommendedName>
        <fullName evidence="7">MBD domain-containing protein</fullName>
    </recommendedName>
</protein>
<dbReference type="GO" id="GO:0003677">
    <property type="term" value="F:DNA binding"/>
    <property type="evidence" value="ECO:0007669"/>
    <property type="project" value="UniProtKB-KW"/>
</dbReference>
<feature type="region of interest" description="Disordered" evidence="6">
    <location>
        <begin position="119"/>
        <end position="161"/>
    </location>
</feature>
<dbReference type="Proteomes" id="UP001141552">
    <property type="component" value="Unassembled WGS sequence"/>
</dbReference>
<evidence type="ECO:0000259" key="7">
    <source>
        <dbReference type="PROSITE" id="PS50982"/>
    </source>
</evidence>
<dbReference type="SUPFAM" id="SSF54171">
    <property type="entry name" value="DNA-binding domain"/>
    <property type="match status" value="1"/>
</dbReference>
<accession>A0A9Q0F9L1</accession>
<keyword evidence="9" id="KW-1185">Reference proteome</keyword>
<keyword evidence="4" id="KW-0804">Transcription</keyword>
<feature type="domain" description="MBD" evidence="7">
    <location>
        <begin position="65"/>
        <end position="139"/>
    </location>
</feature>
<keyword evidence="2" id="KW-0805">Transcription regulation</keyword>
<name>A0A9Q0F9L1_9ROSI</name>
<dbReference type="SMART" id="SM00391">
    <property type="entry name" value="MBD"/>
    <property type="match status" value="1"/>
</dbReference>
<dbReference type="InterPro" id="IPR016177">
    <property type="entry name" value="DNA-bd_dom_sf"/>
</dbReference>
<reference evidence="8" key="2">
    <citation type="journal article" date="2023" name="Plants (Basel)">
        <title>Annotation of the Turnera subulata (Passifloraceae) Draft Genome Reveals the S-Locus Evolved after the Divergence of Turneroideae from Passifloroideae in a Stepwise Manner.</title>
        <authorList>
            <person name="Henning P.M."/>
            <person name="Roalson E.H."/>
            <person name="Mir W."/>
            <person name="McCubbin A.G."/>
            <person name="Shore J.S."/>
        </authorList>
    </citation>
    <scope>NUCLEOTIDE SEQUENCE</scope>
    <source>
        <strain evidence="8">F60SS</strain>
    </source>
</reference>
<evidence type="ECO:0000256" key="1">
    <source>
        <dbReference type="ARBA" id="ARBA00004123"/>
    </source>
</evidence>
<feature type="compositionally biased region" description="Polar residues" evidence="6">
    <location>
        <begin position="44"/>
        <end position="59"/>
    </location>
</feature>
<keyword evidence="5" id="KW-0539">Nucleus</keyword>
<dbReference type="PANTHER" id="PTHR12396:SF46">
    <property type="entry name" value="METHYL-CPG-BINDING DOMAIN-CONTAINING PROTEIN 6"/>
    <property type="match status" value="1"/>
</dbReference>
<feature type="compositionally biased region" description="Basic and acidic residues" evidence="6">
    <location>
        <begin position="146"/>
        <end position="159"/>
    </location>
</feature>
<dbReference type="InterPro" id="IPR001739">
    <property type="entry name" value="Methyl_CpG_DNA-bd"/>
</dbReference>
<dbReference type="Pfam" id="PF01429">
    <property type="entry name" value="MBD"/>
    <property type="match status" value="1"/>
</dbReference>
<dbReference type="GO" id="GO:0005634">
    <property type="term" value="C:nucleus"/>
    <property type="evidence" value="ECO:0007669"/>
    <property type="project" value="UniProtKB-SubCell"/>
</dbReference>
<evidence type="ECO:0000313" key="8">
    <source>
        <dbReference type="EMBL" id="KAJ4827366.1"/>
    </source>
</evidence>
<evidence type="ECO:0000313" key="9">
    <source>
        <dbReference type="Proteomes" id="UP001141552"/>
    </source>
</evidence>
<evidence type="ECO:0000256" key="3">
    <source>
        <dbReference type="ARBA" id="ARBA00023125"/>
    </source>
</evidence>
<evidence type="ECO:0000256" key="4">
    <source>
        <dbReference type="ARBA" id="ARBA00023163"/>
    </source>
</evidence>
<feature type="compositionally biased region" description="Low complexity" evidence="6">
    <location>
        <begin position="132"/>
        <end position="145"/>
    </location>
</feature>
<evidence type="ECO:0000256" key="2">
    <source>
        <dbReference type="ARBA" id="ARBA00023015"/>
    </source>
</evidence>
<dbReference type="PANTHER" id="PTHR12396">
    <property type="entry name" value="METHYL-CPG BINDING PROTEIN, MBD"/>
    <property type="match status" value="1"/>
</dbReference>
<organism evidence="8 9">
    <name type="scientific">Turnera subulata</name>
    <dbReference type="NCBI Taxonomy" id="218843"/>
    <lineage>
        <taxon>Eukaryota</taxon>
        <taxon>Viridiplantae</taxon>
        <taxon>Streptophyta</taxon>
        <taxon>Embryophyta</taxon>
        <taxon>Tracheophyta</taxon>
        <taxon>Spermatophyta</taxon>
        <taxon>Magnoliopsida</taxon>
        <taxon>eudicotyledons</taxon>
        <taxon>Gunneridae</taxon>
        <taxon>Pentapetalae</taxon>
        <taxon>rosids</taxon>
        <taxon>fabids</taxon>
        <taxon>Malpighiales</taxon>
        <taxon>Passifloraceae</taxon>
        <taxon>Turnera</taxon>
    </lineage>
</organism>
<dbReference type="AlphaFoldDB" id="A0A9Q0F9L1"/>
<dbReference type="PROSITE" id="PS50982">
    <property type="entry name" value="MBD"/>
    <property type="match status" value="1"/>
</dbReference>
<reference evidence="8" key="1">
    <citation type="submission" date="2022-02" db="EMBL/GenBank/DDBJ databases">
        <authorList>
            <person name="Henning P.M."/>
            <person name="McCubbin A.G."/>
            <person name="Shore J.S."/>
        </authorList>
    </citation>
    <scope>NUCLEOTIDE SEQUENCE</scope>
    <source>
        <strain evidence="8">F60SS</strain>
        <tissue evidence="8">Leaves</tissue>
    </source>
</reference>
<evidence type="ECO:0000256" key="6">
    <source>
        <dbReference type="SAM" id="MobiDB-lite"/>
    </source>
</evidence>
<comment type="caution">
    <text evidence="8">The sequence shown here is derived from an EMBL/GenBank/DDBJ whole genome shotgun (WGS) entry which is preliminary data.</text>
</comment>
<comment type="subcellular location">
    <subcellularLocation>
        <location evidence="1">Nucleus</location>
    </subcellularLocation>
</comment>
<gene>
    <name evidence="8" type="ORF">Tsubulata_014958</name>
</gene>
<dbReference type="OrthoDB" id="10072024at2759"/>